<feature type="compositionally biased region" description="Low complexity" evidence="5">
    <location>
        <begin position="278"/>
        <end position="288"/>
    </location>
</feature>
<dbReference type="GO" id="GO:0032153">
    <property type="term" value="C:cell division site"/>
    <property type="evidence" value="ECO:0007669"/>
    <property type="project" value="TreeGrafter"/>
</dbReference>
<feature type="region of interest" description="Disordered" evidence="5">
    <location>
        <begin position="354"/>
        <end position="378"/>
    </location>
</feature>
<evidence type="ECO:0000256" key="5">
    <source>
        <dbReference type="SAM" id="MobiDB-lite"/>
    </source>
</evidence>
<dbReference type="EMBL" id="KB722668">
    <property type="protein sequence ID" value="EMS19522.1"/>
    <property type="molecule type" value="Genomic_DNA"/>
</dbReference>
<dbReference type="InterPro" id="IPR009571">
    <property type="entry name" value="SUR7/Rim9-like_fungi"/>
</dbReference>
<feature type="transmembrane region" description="Helical" evidence="6">
    <location>
        <begin position="232"/>
        <end position="251"/>
    </location>
</feature>
<evidence type="ECO:0000256" key="1">
    <source>
        <dbReference type="ARBA" id="ARBA00004141"/>
    </source>
</evidence>
<dbReference type="eggNOG" id="ENOG502SB48">
    <property type="taxonomic scope" value="Eukaryota"/>
</dbReference>
<evidence type="ECO:0000256" key="6">
    <source>
        <dbReference type="SAM" id="Phobius"/>
    </source>
</evidence>
<dbReference type="Pfam" id="PF06687">
    <property type="entry name" value="SUR7"/>
    <property type="match status" value="1"/>
</dbReference>
<feature type="region of interest" description="Disordered" evidence="5">
    <location>
        <begin position="1"/>
        <end position="62"/>
    </location>
</feature>
<evidence type="ECO:0000313" key="8">
    <source>
        <dbReference type="Proteomes" id="UP000016926"/>
    </source>
</evidence>
<keyword evidence="3 6" id="KW-1133">Transmembrane helix</keyword>
<accession>M7WGG2</accession>
<feature type="compositionally biased region" description="Basic and acidic residues" evidence="5">
    <location>
        <begin position="1"/>
        <end position="15"/>
    </location>
</feature>
<dbReference type="AlphaFoldDB" id="M7WGG2"/>
<evidence type="ECO:0000313" key="7">
    <source>
        <dbReference type="EMBL" id="EMS19522.1"/>
    </source>
</evidence>
<feature type="compositionally biased region" description="Polar residues" evidence="5">
    <location>
        <begin position="289"/>
        <end position="300"/>
    </location>
</feature>
<dbReference type="GO" id="GO:0005886">
    <property type="term" value="C:plasma membrane"/>
    <property type="evidence" value="ECO:0007669"/>
    <property type="project" value="InterPro"/>
</dbReference>
<dbReference type="Proteomes" id="UP000016926">
    <property type="component" value="Unassembled WGS sequence"/>
</dbReference>
<dbReference type="PANTHER" id="PTHR28013">
    <property type="entry name" value="PROTEIN DCV1-RELATED"/>
    <property type="match status" value="1"/>
</dbReference>
<dbReference type="InterPro" id="IPR051380">
    <property type="entry name" value="pH-response_reg_palI/RIM9"/>
</dbReference>
<organism evidence="7 8">
    <name type="scientific">Rhodotorula toruloides (strain NP11)</name>
    <name type="common">Yeast</name>
    <name type="synonym">Rhodosporidium toruloides</name>
    <dbReference type="NCBI Taxonomy" id="1130832"/>
    <lineage>
        <taxon>Eukaryota</taxon>
        <taxon>Fungi</taxon>
        <taxon>Dikarya</taxon>
        <taxon>Basidiomycota</taxon>
        <taxon>Pucciniomycotina</taxon>
        <taxon>Microbotryomycetes</taxon>
        <taxon>Sporidiobolales</taxon>
        <taxon>Sporidiobolaceae</taxon>
        <taxon>Rhodotorula</taxon>
    </lineage>
</organism>
<keyword evidence="8" id="KW-1185">Reference proteome</keyword>
<dbReference type="HOGENOM" id="CLU_831955_0_0_1"/>
<feature type="region of interest" description="Disordered" evidence="5">
    <location>
        <begin position="278"/>
        <end position="317"/>
    </location>
</feature>
<dbReference type="GeneID" id="27368309"/>
<feature type="transmembrane region" description="Helical" evidence="6">
    <location>
        <begin position="191"/>
        <end position="212"/>
    </location>
</feature>
<reference evidence="7 8" key="1">
    <citation type="journal article" date="2012" name="Nat. Commun.">
        <title>A multi-omic map of the lipid-producing yeast Rhodosporidium toruloides.</title>
        <authorList>
            <person name="Zhu Z."/>
            <person name="Zhang S."/>
            <person name="Liu H."/>
            <person name="Shen H."/>
            <person name="Lin X."/>
            <person name="Yang F."/>
            <person name="Zhou Y.J."/>
            <person name="Jin G."/>
            <person name="Ye M."/>
            <person name="Zou H."/>
            <person name="Zou H."/>
            <person name="Zhao Z.K."/>
        </authorList>
    </citation>
    <scope>NUCLEOTIDE SEQUENCE [LARGE SCALE GENOMIC DNA]</scope>
    <source>
        <strain evidence="7 8">NP11</strain>
    </source>
</reference>
<protein>
    <submittedName>
        <fullName evidence="7">Pal1-like protein</fullName>
    </submittedName>
</protein>
<dbReference type="PANTHER" id="PTHR28013:SF3">
    <property type="entry name" value="PROTEIN DCV1-RELATED"/>
    <property type="match status" value="1"/>
</dbReference>
<feature type="compositionally biased region" description="Polar residues" evidence="5">
    <location>
        <begin position="354"/>
        <end position="366"/>
    </location>
</feature>
<evidence type="ECO:0000256" key="4">
    <source>
        <dbReference type="ARBA" id="ARBA00023136"/>
    </source>
</evidence>
<keyword evidence="2 6" id="KW-0812">Transmembrane</keyword>
<feature type="transmembrane region" description="Helical" evidence="6">
    <location>
        <begin position="77"/>
        <end position="100"/>
    </location>
</feature>
<feature type="transmembrane region" description="Helical" evidence="6">
    <location>
        <begin position="161"/>
        <end position="179"/>
    </location>
</feature>
<sequence>MFEAAEMHRKTRGDEEGGETLNTGKFGKVNEVERTPGSLRSSRSHRDTPPAPAHSHFVPDRPPPPPSPFAMINAFHWLGTFLFLSAMALLIVASVSSPIWDNVGFLHGSLNGQRFTFGNWGYCIAGRCSKTMLGYDRGMLNSAAGTNLAGNAIVSKLSKTLILTPICAGLAFIALLFSLSTHLVMGILASLWGLLALVATCVALGLELGLFITAKRRINRIPNSHASLASCIWLVVAAAGCLLIGSFLVCFTRHRRSRRDRDVDYAASYPAMRSTAEEPVAAPVASETYSTGARTSTVGSTGPLMADTTHHHHHTGVADSTDYNNMGAGYNSNHTAGAGYNTGAGYDNGANYASEGTQPLGPTTESGVKGHWWQRSRY</sequence>
<dbReference type="OrthoDB" id="2354757at2759"/>
<evidence type="ECO:0000256" key="2">
    <source>
        <dbReference type="ARBA" id="ARBA00022692"/>
    </source>
</evidence>
<name>M7WGG2_RHOT1</name>
<dbReference type="GO" id="GO:0035838">
    <property type="term" value="C:growing cell tip"/>
    <property type="evidence" value="ECO:0007669"/>
    <property type="project" value="TreeGrafter"/>
</dbReference>
<gene>
    <name evidence="7" type="ORF">RHTO_04296</name>
</gene>
<comment type="subcellular location">
    <subcellularLocation>
        <location evidence="1">Membrane</location>
        <topology evidence="1">Multi-pass membrane protein</topology>
    </subcellularLocation>
</comment>
<proteinExistence type="predicted"/>
<dbReference type="RefSeq" id="XP_016270641.1">
    <property type="nucleotide sequence ID" value="XM_016417964.1"/>
</dbReference>
<evidence type="ECO:0000256" key="3">
    <source>
        <dbReference type="ARBA" id="ARBA00022989"/>
    </source>
</evidence>
<keyword evidence="4 6" id="KW-0472">Membrane</keyword>